<dbReference type="InterPro" id="IPR013320">
    <property type="entry name" value="ConA-like_dom_sf"/>
</dbReference>
<accession>A0A9X2ITG9</accession>
<dbReference type="Gene3D" id="2.60.120.200">
    <property type="match status" value="1"/>
</dbReference>
<gene>
    <name evidence="1" type="ORF">NB037_19135</name>
</gene>
<dbReference type="RefSeq" id="WP_251948623.1">
    <property type="nucleotide sequence ID" value="NZ_JAMRYM010000184.1"/>
</dbReference>
<dbReference type="Pfam" id="PF13385">
    <property type="entry name" value="Laminin_G_3"/>
    <property type="match status" value="1"/>
</dbReference>
<proteinExistence type="predicted"/>
<dbReference type="AlphaFoldDB" id="A0A9X2ITG9"/>
<evidence type="ECO:0000313" key="2">
    <source>
        <dbReference type="Proteomes" id="UP001155240"/>
    </source>
</evidence>
<evidence type="ECO:0000313" key="1">
    <source>
        <dbReference type="EMBL" id="MCM6764530.1"/>
    </source>
</evidence>
<reference evidence="1" key="1">
    <citation type="submission" date="2022-06" db="EMBL/GenBank/DDBJ databases">
        <title>Whole genome shotgun sequencing (WGS) of Rathayibacter sp. ZW T2_19, isolated from stored onions (Allium cepa).</title>
        <authorList>
            <person name="Stoll D.A."/>
            <person name="Huch M."/>
        </authorList>
    </citation>
    <scope>NUCLEOTIDE SEQUENCE</scope>
    <source>
        <strain evidence="1">ZW T2_19</strain>
    </source>
</reference>
<dbReference type="Proteomes" id="UP001155240">
    <property type="component" value="Unassembled WGS sequence"/>
</dbReference>
<feature type="non-terminal residue" evidence="1">
    <location>
        <position position="1"/>
    </location>
</feature>
<protein>
    <submittedName>
        <fullName evidence="1">LamG domain-containing protein</fullName>
    </submittedName>
</protein>
<sequence length="259" mass="27219">PSPAPSGVPVGVPAPIAQWDFTESAAPFRTTAGDLPLAQAGRTAATRVATPWGTGLSLTGSSYLRLPAASTGRLTVGASTNTATVAAWVRATDTDTGFIAGSWTEDANQPRRSYGLFYDLGTYGGADRANFHVSRSGGPTPGYPYSRDYSASGTRMTRSVWQLHVGTYDGAQAVSYLDGVATAYPRYTDRLGNTYAKNPYLFPYGLNPVAGDFTVGGVQLTGKAGNFARGTVAKVRVWDRALTAAEVKALYDAESAALR</sequence>
<keyword evidence="2" id="KW-1185">Reference proteome</keyword>
<dbReference type="EMBL" id="JAMRYM010000184">
    <property type="protein sequence ID" value="MCM6764530.1"/>
    <property type="molecule type" value="Genomic_DNA"/>
</dbReference>
<comment type="caution">
    <text evidence="1">The sequence shown here is derived from an EMBL/GenBank/DDBJ whole genome shotgun (WGS) entry which is preliminary data.</text>
</comment>
<organism evidence="1 2">
    <name type="scientific">Rathayibacter rubneri</name>
    <dbReference type="NCBI Taxonomy" id="2950106"/>
    <lineage>
        <taxon>Bacteria</taxon>
        <taxon>Bacillati</taxon>
        <taxon>Actinomycetota</taxon>
        <taxon>Actinomycetes</taxon>
        <taxon>Micrococcales</taxon>
        <taxon>Microbacteriaceae</taxon>
        <taxon>Rathayibacter</taxon>
    </lineage>
</organism>
<name>A0A9X2ITG9_9MICO</name>
<dbReference type="SUPFAM" id="SSF49899">
    <property type="entry name" value="Concanavalin A-like lectins/glucanases"/>
    <property type="match status" value="1"/>
</dbReference>